<dbReference type="InterPro" id="IPR027824">
    <property type="entry name" value="DUF4469"/>
</dbReference>
<protein>
    <submittedName>
        <fullName evidence="2">DUF4469 domain-containing protein</fullName>
    </submittedName>
</protein>
<feature type="domain" description="DUF4469" evidence="1">
    <location>
        <begin position="9"/>
        <end position="83"/>
    </location>
</feature>
<organism evidence="2 3">
    <name type="scientific">Candidatus Bacteroides merdipullorum</name>
    <dbReference type="NCBI Taxonomy" id="2838474"/>
    <lineage>
        <taxon>Bacteria</taxon>
        <taxon>Pseudomonadati</taxon>
        <taxon>Bacteroidota</taxon>
        <taxon>Bacteroidia</taxon>
        <taxon>Bacteroidales</taxon>
        <taxon>Bacteroidaceae</taxon>
        <taxon>Bacteroides</taxon>
    </lineage>
</organism>
<name>A0A9D2CW70_9BACE</name>
<reference evidence="2" key="1">
    <citation type="journal article" date="2021" name="PeerJ">
        <title>Extensive microbial diversity within the chicken gut microbiome revealed by metagenomics and culture.</title>
        <authorList>
            <person name="Gilroy R."/>
            <person name="Ravi A."/>
            <person name="Getino M."/>
            <person name="Pursley I."/>
            <person name="Horton D.L."/>
            <person name="Alikhan N.F."/>
            <person name="Baker D."/>
            <person name="Gharbi K."/>
            <person name="Hall N."/>
            <person name="Watson M."/>
            <person name="Adriaenssens E.M."/>
            <person name="Foster-Nyarko E."/>
            <person name="Jarju S."/>
            <person name="Secka A."/>
            <person name="Antonio M."/>
            <person name="Oren A."/>
            <person name="Chaudhuri R.R."/>
            <person name="La Ragione R."/>
            <person name="Hildebrand F."/>
            <person name="Pallen M.J."/>
        </authorList>
    </citation>
    <scope>NUCLEOTIDE SEQUENCE</scope>
    <source>
        <strain evidence="2">ChiHjej12B11-24981</strain>
    </source>
</reference>
<gene>
    <name evidence="2" type="ORF">H9819_02540</name>
</gene>
<comment type="caution">
    <text evidence="2">The sequence shown here is derived from an EMBL/GenBank/DDBJ whole genome shotgun (WGS) entry which is preliminary data.</text>
</comment>
<dbReference type="Gene3D" id="2.70.50.70">
    <property type="match status" value="1"/>
</dbReference>
<dbReference type="Pfam" id="PF14734">
    <property type="entry name" value="DUF4469"/>
    <property type="match status" value="1"/>
</dbReference>
<accession>A0A9D2CW70</accession>
<evidence type="ECO:0000313" key="2">
    <source>
        <dbReference type="EMBL" id="HIZ01116.1"/>
    </source>
</evidence>
<reference evidence="2" key="2">
    <citation type="submission" date="2021-04" db="EMBL/GenBank/DDBJ databases">
        <authorList>
            <person name="Gilroy R."/>
        </authorList>
    </citation>
    <scope>NUCLEOTIDE SEQUENCE</scope>
    <source>
        <strain evidence="2">ChiHjej12B11-24981</strain>
    </source>
</reference>
<dbReference type="AlphaFoldDB" id="A0A9D2CW70"/>
<dbReference type="EMBL" id="DXCK01000040">
    <property type="protein sequence ID" value="HIZ01116.1"/>
    <property type="molecule type" value="Genomic_DNA"/>
</dbReference>
<evidence type="ECO:0000313" key="3">
    <source>
        <dbReference type="Proteomes" id="UP000824023"/>
    </source>
</evidence>
<sequence length="92" mass="10464">MRAGSEWLYLSGRDLKIMGDHPDNGLSLHNDGTGETLAPRLLAINQRNLLFVCLERPLTTGTWTVSLATQFNRTYHLYKTPRHASFTFEVTE</sequence>
<evidence type="ECO:0000259" key="1">
    <source>
        <dbReference type="Pfam" id="PF14734"/>
    </source>
</evidence>
<proteinExistence type="predicted"/>
<dbReference type="Proteomes" id="UP000824023">
    <property type="component" value="Unassembled WGS sequence"/>
</dbReference>